<dbReference type="AlphaFoldDB" id="U1PNH4"/>
<dbReference type="RefSeq" id="WP_021053290.1">
    <property type="nucleotide sequence ID" value="NZ_KE356561.1"/>
</dbReference>
<protein>
    <submittedName>
        <fullName evidence="1">Uncharacterized protein</fullName>
    </submittedName>
</protein>
<dbReference type="Proteomes" id="UP000030710">
    <property type="component" value="Unassembled WGS sequence"/>
</dbReference>
<dbReference type="EMBL" id="KE356561">
    <property type="protein sequence ID" value="ERG93796.1"/>
    <property type="molecule type" value="Genomic_DNA"/>
</dbReference>
<proteinExistence type="predicted"/>
<sequence length="104" mass="11832">MISAINEGQTGPISQSATDNILQHSRFDDLQLEILTYPAARLVMSCIDDCRITHQYPEAETQTFIKRLQSYDIFNQSTNQRTKGVRSVISLDELVEECNIPVEK</sequence>
<evidence type="ECO:0000313" key="1">
    <source>
        <dbReference type="EMBL" id="ERG93796.1"/>
    </source>
</evidence>
<reference evidence="1 2" key="1">
    <citation type="journal article" date="2013" name="PLoS ONE">
        <title>Assembly-driven community genomics of a hypersaline microbial ecosystem.</title>
        <authorList>
            <person name="Podell S."/>
            <person name="Ugalde J.A."/>
            <person name="Narasingarao P."/>
            <person name="Banfield J.F."/>
            <person name="Heidelberg K.B."/>
            <person name="Allen E.E."/>
        </authorList>
    </citation>
    <scope>NUCLEOTIDE SEQUENCE [LARGE SCALE GENOMIC DNA]</scope>
    <source>
        <strain evidence="2">J07HQW2</strain>
    </source>
</reference>
<dbReference type="STRING" id="1238425.J07HQW2_00230"/>
<dbReference type="HOGENOM" id="CLU_2243793_0_0_2"/>
<name>U1PNH4_9EURY</name>
<evidence type="ECO:0000313" key="2">
    <source>
        <dbReference type="Proteomes" id="UP000030710"/>
    </source>
</evidence>
<dbReference type="SUPFAM" id="SSF140914">
    <property type="entry name" value="PriB N-terminal domain-like"/>
    <property type="match status" value="1"/>
</dbReference>
<accession>U1PNH4</accession>
<gene>
    <name evidence="1" type="ORF">J07HQW2_00230</name>
</gene>
<organism evidence="1 2">
    <name type="scientific">Haloquadratum walsbyi J07HQW2</name>
    <dbReference type="NCBI Taxonomy" id="1238425"/>
    <lineage>
        <taxon>Archaea</taxon>
        <taxon>Methanobacteriati</taxon>
        <taxon>Methanobacteriota</taxon>
        <taxon>Stenosarchaea group</taxon>
        <taxon>Halobacteria</taxon>
        <taxon>Halobacteriales</taxon>
        <taxon>Haloferacaceae</taxon>
        <taxon>Haloquadratum</taxon>
    </lineage>
</organism>